<dbReference type="EMBL" id="CP136958">
    <property type="protein sequence ID" value="WOT02731.1"/>
    <property type="molecule type" value="Genomic_DNA"/>
</dbReference>
<proteinExistence type="predicted"/>
<reference evidence="1" key="2">
    <citation type="submission" date="2023-10" db="EMBL/GenBank/DDBJ databases">
        <authorList>
            <person name="Choi B."/>
        </authorList>
    </citation>
    <scope>NUCLEOTIDE SEQUENCE</scope>
    <source>
        <strain evidence="1">UMB0763</strain>
    </source>
</reference>
<evidence type="ECO:0000313" key="2">
    <source>
        <dbReference type="Proteomes" id="UP000234560"/>
    </source>
</evidence>
<dbReference type="Proteomes" id="UP000234560">
    <property type="component" value="Chromosome"/>
</dbReference>
<dbReference type="KEGG" id="cpyr:CYJ47_02865"/>
<evidence type="ECO:0000313" key="1">
    <source>
        <dbReference type="EMBL" id="WOT02731.1"/>
    </source>
</evidence>
<name>A0AAF0YWC7_9CORY</name>
<reference evidence="1" key="1">
    <citation type="submission" date="2017-12" db="EMBL/GenBank/DDBJ databases">
        <authorList>
            <person name="Thomas-White K."/>
            <person name="Wolfe A.J."/>
        </authorList>
    </citation>
    <scope>NUCLEOTIDE SEQUENCE</scope>
    <source>
        <strain evidence="1">UMB0763</strain>
    </source>
</reference>
<accession>A0AAF0YWC7</accession>
<organism evidence="1 2">
    <name type="scientific">Corynebacterium pyruviciproducens</name>
    <dbReference type="NCBI Taxonomy" id="598660"/>
    <lineage>
        <taxon>Bacteria</taxon>
        <taxon>Bacillati</taxon>
        <taxon>Actinomycetota</taxon>
        <taxon>Actinomycetes</taxon>
        <taxon>Mycobacteriales</taxon>
        <taxon>Corynebacteriaceae</taxon>
        <taxon>Corynebacterium</taxon>
    </lineage>
</organism>
<sequence length="62" mass="7390">MTGPVFETLSTDETRRRMTDLEEKIKPMTFDVYRRLREASAISAEKDKDLDLYETYAWLIQD</sequence>
<protein>
    <submittedName>
        <fullName evidence="1">Uncharacterized protein</fullName>
    </submittedName>
</protein>
<dbReference type="AlphaFoldDB" id="A0AAF0YWC7"/>
<gene>
    <name evidence="1" type="ORF">CYJ47_02865</name>
</gene>
<dbReference type="RefSeq" id="WP_143485550.1">
    <property type="nucleotide sequence ID" value="NZ_CAMYCO010000034.1"/>
</dbReference>